<proteinExistence type="predicted"/>
<dbReference type="AlphaFoldDB" id="A0A540PV18"/>
<dbReference type="SUPFAM" id="SSF50370">
    <property type="entry name" value="Ricin B-like lectins"/>
    <property type="match status" value="1"/>
</dbReference>
<dbReference type="Proteomes" id="UP000318720">
    <property type="component" value="Unassembled WGS sequence"/>
</dbReference>
<dbReference type="RefSeq" id="WP_009326527.1">
    <property type="nucleotide sequence ID" value="NZ_CP182305.1"/>
</dbReference>
<dbReference type="SMART" id="SM00458">
    <property type="entry name" value="RICIN"/>
    <property type="match status" value="1"/>
</dbReference>
<dbReference type="EMBL" id="SPAZ01000287">
    <property type="protein sequence ID" value="TQE21998.1"/>
    <property type="molecule type" value="Genomic_DNA"/>
</dbReference>
<dbReference type="GeneID" id="301696852"/>
<dbReference type="Gene3D" id="2.80.10.50">
    <property type="match status" value="1"/>
</dbReference>
<organism evidence="1 2">
    <name type="scientific">Streptomyces ipomoeae</name>
    <dbReference type="NCBI Taxonomy" id="103232"/>
    <lineage>
        <taxon>Bacteria</taxon>
        <taxon>Bacillati</taxon>
        <taxon>Actinomycetota</taxon>
        <taxon>Actinomycetes</taxon>
        <taxon>Kitasatosporales</taxon>
        <taxon>Streptomycetaceae</taxon>
        <taxon>Streptomyces</taxon>
    </lineage>
</organism>
<evidence type="ECO:0000313" key="2">
    <source>
        <dbReference type="Proteomes" id="UP000318720"/>
    </source>
</evidence>
<protein>
    <submittedName>
        <fullName evidence="1">Uncharacterized protein</fullName>
    </submittedName>
</protein>
<reference evidence="1 2" key="1">
    <citation type="submission" date="2019-03" db="EMBL/GenBank/DDBJ databases">
        <title>Comparative genomic analyses of the sweetpotato soil rot pathogen, Streptomyces ipomoeae.</title>
        <authorList>
            <person name="Ruschel Soares N."/>
            <person name="Badger J.H."/>
            <person name="Huguet-Tapia J.C."/>
            <person name="Clark C.A."/>
            <person name="Pettis G.S."/>
        </authorList>
    </citation>
    <scope>NUCLEOTIDE SEQUENCE [LARGE SCALE GENOMIC DNA]</scope>
    <source>
        <strain evidence="1 2">88-35</strain>
    </source>
</reference>
<gene>
    <name evidence="1" type="ORF">Sipo8835_37075</name>
</gene>
<evidence type="ECO:0000313" key="1">
    <source>
        <dbReference type="EMBL" id="TQE21998.1"/>
    </source>
</evidence>
<sequence length="191" mass="20503">MIQQREGRTTRMQFRMQKSVRSLVVAGAAAAAVTAGAALPANAAPAGATAYTNVSLVKVWGNIGGKDICMTMSGKTNNNAPAQIAKCSGNATQKWTLKRISTGSEFFTVQNKKSGKCLKVDKKVSGTVVKQYKCNKRDKKQQWDLGGSLIISRFAGDKAITAEKNKAGLNLTITKMGDSDSKRAKQEWGTR</sequence>
<comment type="caution">
    <text evidence="1">The sequence shown here is derived from an EMBL/GenBank/DDBJ whole genome shotgun (WGS) entry which is preliminary data.</text>
</comment>
<dbReference type="PROSITE" id="PS50231">
    <property type="entry name" value="RICIN_B_LECTIN"/>
    <property type="match status" value="1"/>
</dbReference>
<dbReference type="InterPro" id="IPR000772">
    <property type="entry name" value="Ricin_B_lectin"/>
</dbReference>
<accession>A0A540PV18</accession>
<dbReference type="CDD" id="cd00161">
    <property type="entry name" value="beta-trefoil_Ricin-like"/>
    <property type="match status" value="1"/>
</dbReference>
<name>A0A540PV18_9ACTN</name>
<dbReference type="InterPro" id="IPR035992">
    <property type="entry name" value="Ricin_B-like_lectins"/>
</dbReference>
<dbReference type="Pfam" id="PF00652">
    <property type="entry name" value="Ricin_B_lectin"/>
    <property type="match status" value="1"/>
</dbReference>